<dbReference type="SMART" id="SM00857">
    <property type="entry name" value="Resolvase"/>
    <property type="match status" value="1"/>
</dbReference>
<keyword evidence="3" id="KW-0238">DNA-binding</keyword>
<feature type="compositionally biased region" description="Basic and acidic residues" evidence="7">
    <location>
        <begin position="148"/>
        <end position="160"/>
    </location>
</feature>
<feature type="domain" description="Resolvase/invertase-type recombinase catalytic" evidence="8">
    <location>
        <begin position="5"/>
        <end position="139"/>
    </location>
</feature>
<dbReference type="Proteomes" id="UP000450012">
    <property type="component" value="Unassembled WGS sequence"/>
</dbReference>
<evidence type="ECO:0000313" key="9">
    <source>
        <dbReference type="EMBL" id="MYM65408.1"/>
    </source>
</evidence>
<reference evidence="9 10" key="1">
    <citation type="submission" date="2019-12" db="EMBL/GenBank/DDBJ databases">
        <title>Novel species isolated from a subtropical stream in China.</title>
        <authorList>
            <person name="Lu H."/>
        </authorList>
    </citation>
    <scope>NUCLEOTIDE SEQUENCE [LARGE SCALE GENOMIC DNA]</scope>
    <source>
        <strain evidence="9 10">FT55W</strain>
    </source>
</reference>
<dbReference type="InterPro" id="IPR036162">
    <property type="entry name" value="Resolvase-like_N_sf"/>
</dbReference>
<evidence type="ECO:0000256" key="1">
    <source>
        <dbReference type="ARBA" id="ARBA00009913"/>
    </source>
</evidence>
<dbReference type="InterPro" id="IPR006118">
    <property type="entry name" value="Recombinase_CS"/>
</dbReference>
<dbReference type="GO" id="GO:0000150">
    <property type="term" value="F:DNA strand exchange activity"/>
    <property type="evidence" value="ECO:0007669"/>
    <property type="project" value="InterPro"/>
</dbReference>
<dbReference type="PROSITE" id="PS51736">
    <property type="entry name" value="RECOMBINASES_3"/>
    <property type="match status" value="1"/>
</dbReference>
<keyword evidence="10" id="KW-1185">Reference proteome</keyword>
<dbReference type="Gene3D" id="3.40.50.1390">
    <property type="entry name" value="Resolvase, N-terminal catalytic domain"/>
    <property type="match status" value="1"/>
</dbReference>
<organism evidence="9 10">
    <name type="scientific">Duganella rivi</name>
    <dbReference type="NCBI Taxonomy" id="2666083"/>
    <lineage>
        <taxon>Bacteria</taxon>
        <taxon>Pseudomonadati</taxon>
        <taxon>Pseudomonadota</taxon>
        <taxon>Betaproteobacteria</taxon>
        <taxon>Burkholderiales</taxon>
        <taxon>Oxalobacteraceae</taxon>
        <taxon>Telluria group</taxon>
        <taxon>Duganella</taxon>
    </lineage>
</organism>
<dbReference type="CDD" id="cd03768">
    <property type="entry name" value="SR_ResInv"/>
    <property type="match status" value="1"/>
</dbReference>
<comment type="caution">
    <text evidence="9">The sequence shown here is derived from an EMBL/GenBank/DDBJ whole genome shotgun (WGS) entry which is preliminary data.</text>
</comment>
<dbReference type="PANTHER" id="PTHR30461">
    <property type="entry name" value="DNA-INVERTASE FROM LAMBDOID PROPHAGE"/>
    <property type="match status" value="1"/>
</dbReference>
<accession>A0A7X4KAL7</accession>
<gene>
    <name evidence="9" type="ORF">GTP45_00995</name>
</gene>
<evidence type="ECO:0000256" key="4">
    <source>
        <dbReference type="ARBA" id="ARBA00023172"/>
    </source>
</evidence>
<keyword evidence="4" id="KW-0233">DNA recombination</keyword>
<sequence>MSKGQTVGYVRVSSVGQNTVRQLDGIELDETFTDKCSGSDTNRPELKRMLTHVRKGDTVVVHEISRLARNTADLLSLVQQLTEKGVTITFHKEQLTFTGDKDNPVNKMMLTMLGAVSAFELAMINDRRAEGQAKARAAGKHMGRSAKLNKETQDKLRKEAAVPGANKAKLAEDYGISRATLYAILKAA</sequence>
<dbReference type="SUPFAM" id="SSF53041">
    <property type="entry name" value="Resolvase-like"/>
    <property type="match status" value="1"/>
</dbReference>
<dbReference type="PROSITE" id="PS00397">
    <property type="entry name" value="RECOMBINASES_1"/>
    <property type="match status" value="1"/>
</dbReference>
<evidence type="ECO:0000256" key="5">
    <source>
        <dbReference type="PIRSR" id="PIRSR606118-50"/>
    </source>
</evidence>
<dbReference type="EMBL" id="WWCK01000001">
    <property type="protein sequence ID" value="MYM65408.1"/>
    <property type="molecule type" value="Genomic_DNA"/>
</dbReference>
<proteinExistence type="inferred from homology"/>
<dbReference type="Pfam" id="PF00239">
    <property type="entry name" value="Resolvase"/>
    <property type="match status" value="1"/>
</dbReference>
<dbReference type="InterPro" id="IPR050639">
    <property type="entry name" value="SSR_resolvase"/>
</dbReference>
<evidence type="ECO:0000256" key="6">
    <source>
        <dbReference type="PROSITE-ProRule" id="PRU10137"/>
    </source>
</evidence>
<keyword evidence="2" id="KW-0229">DNA integration</keyword>
<evidence type="ECO:0000259" key="8">
    <source>
        <dbReference type="PROSITE" id="PS51736"/>
    </source>
</evidence>
<protein>
    <submittedName>
        <fullName evidence="9">Recombinase family protein</fullName>
    </submittedName>
</protein>
<name>A0A7X4KAL7_9BURK</name>
<dbReference type="InterPro" id="IPR006119">
    <property type="entry name" value="Resolv_N"/>
</dbReference>
<comment type="similarity">
    <text evidence="1">Belongs to the site-specific recombinase resolvase family.</text>
</comment>
<dbReference type="AlphaFoldDB" id="A0A7X4KAL7"/>
<evidence type="ECO:0000256" key="3">
    <source>
        <dbReference type="ARBA" id="ARBA00023125"/>
    </source>
</evidence>
<evidence type="ECO:0000313" key="10">
    <source>
        <dbReference type="Proteomes" id="UP000450012"/>
    </source>
</evidence>
<dbReference type="GO" id="GO:0003677">
    <property type="term" value="F:DNA binding"/>
    <property type="evidence" value="ECO:0007669"/>
    <property type="project" value="UniProtKB-KW"/>
</dbReference>
<dbReference type="PANTHER" id="PTHR30461:SF26">
    <property type="entry name" value="RESOLVASE HOMOLOG YNEB"/>
    <property type="match status" value="1"/>
</dbReference>
<evidence type="ECO:0000256" key="7">
    <source>
        <dbReference type="SAM" id="MobiDB-lite"/>
    </source>
</evidence>
<feature type="active site" description="O-(5'-phospho-DNA)-serine intermediate" evidence="5 6">
    <location>
        <position position="13"/>
    </location>
</feature>
<dbReference type="GO" id="GO:0015074">
    <property type="term" value="P:DNA integration"/>
    <property type="evidence" value="ECO:0007669"/>
    <property type="project" value="UniProtKB-KW"/>
</dbReference>
<dbReference type="RefSeq" id="WP_161012022.1">
    <property type="nucleotide sequence ID" value="NZ_WWCK01000001.1"/>
</dbReference>
<evidence type="ECO:0000256" key="2">
    <source>
        <dbReference type="ARBA" id="ARBA00022908"/>
    </source>
</evidence>
<feature type="region of interest" description="Disordered" evidence="7">
    <location>
        <begin position="136"/>
        <end position="160"/>
    </location>
</feature>